<evidence type="ECO:0000256" key="3">
    <source>
        <dbReference type="ARBA" id="ARBA00022679"/>
    </source>
</evidence>
<feature type="transmembrane region" description="Helical" evidence="16">
    <location>
        <begin position="273"/>
        <end position="299"/>
    </location>
</feature>
<dbReference type="PANTHER" id="PTHR30474:SF2">
    <property type="entry name" value="PEPTIDOGLYCAN GLYCOSYLTRANSFERASE FTSW-RELATED"/>
    <property type="match status" value="1"/>
</dbReference>
<evidence type="ECO:0000256" key="9">
    <source>
        <dbReference type="ARBA" id="ARBA00032370"/>
    </source>
</evidence>
<organism evidence="17 18">
    <name type="scientific">Williamwhitmania taraxaci</name>
    <dbReference type="NCBI Taxonomy" id="1640674"/>
    <lineage>
        <taxon>Bacteria</taxon>
        <taxon>Pseudomonadati</taxon>
        <taxon>Bacteroidota</taxon>
        <taxon>Bacteroidia</taxon>
        <taxon>Bacteroidales</taxon>
        <taxon>Williamwhitmaniaceae</taxon>
        <taxon>Williamwhitmania</taxon>
    </lineage>
</organism>
<dbReference type="GO" id="GO:0005886">
    <property type="term" value="C:plasma membrane"/>
    <property type="evidence" value="ECO:0007669"/>
    <property type="project" value="TreeGrafter"/>
</dbReference>
<proteinExistence type="inferred from homology"/>
<feature type="transmembrane region" description="Helical" evidence="16">
    <location>
        <begin position="191"/>
        <end position="209"/>
    </location>
</feature>
<dbReference type="GO" id="GO:0051301">
    <property type="term" value="P:cell division"/>
    <property type="evidence" value="ECO:0007669"/>
    <property type="project" value="UniProtKB-KW"/>
</dbReference>
<dbReference type="STRING" id="1640674.SAMN05216323_102920"/>
<dbReference type="Pfam" id="PF01098">
    <property type="entry name" value="FTSW_RODA_SPOVE"/>
    <property type="match status" value="1"/>
</dbReference>
<feature type="transmembrane region" description="Helical" evidence="16">
    <location>
        <begin position="311"/>
        <end position="339"/>
    </location>
</feature>
<dbReference type="GO" id="GO:0008360">
    <property type="term" value="P:regulation of cell shape"/>
    <property type="evidence" value="ECO:0007669"/>
    <property type="project" value="UniProtKB-KW"/>
</dbReference>
<dbReference type="PANTHER" id="PTHR30474">
    <property type="entry name" value="CELL CYCLE PROTEIN"/>
    <property type="match status" value="1"/>
</dbReference>
<dbReference type="AlphaFoldDB" id="A0A1G6L6G1"/>
<feature type="transmembrane region" description="Helical" evidence="16">
    <location>
        <begin position="351"/>
        <end position="370"/>
    </location>
</feature>
<keyword evidence="17" id="KW-0131">Cell cycle</keyword>
<comment type="similarity">
    <text evidence="11">Belongs to the SEDS family. FtsW subfamily.</text>
</comment>
<evidence type="ECO:0000256" key="8">
    <source>
        <dbReference type="ARBA" id="ARBA00023136"/>
    </source>
</evidence>
<keyword evidence="18" id="KW-1185">Reference proteome</keyword>
<keyword evidence="3" id="KW-0808">Transferase</keyword>
<feature type="transmembrane region" description="Helical" evidence="16">
    <location>
        <begin position="81"/>
        <end position="100"/>
    </location>
</feature>
<dbReference type="GO" id="GO:0008955">
    <property type="term" value="F:peptidoglycan glycosyltransferase activity"/>
    <property type="evidence" value="ECO:0007669"/>
    <property type="project" value="UniProtKB-EC"/>
</dbReference>
<dbReference type="GO" id="GO:0009252">
    <property type="term" value="P:peptidoglycan biosynthetic process"/>
    <property type="evidence" value="ECO:0007669"/>
    <property type="project" value="UniProtKB-KW"/>
</dbReference>
<comment type="catalytic activity">
    <reaction evidence="15">
        <text>[GlcNAc-(1-&gt;4)-Mur2Ac(oyl-L-Ala-gamma-D-Glu-L-Lys-D-Ala-D-Ala)](n)-di-trans,octa-cis-undecaprenyl diphosphate + beta-D-GlcNAc-(1-&gt;4)-Mur2Ac(oyl-L-Ala-gamma-D-Glu-L-Lys-D-Ala-D-Ala)-di-trans,octa-cis-undecaprenyl diphosphate = [GlcNAc-(1-&gt;4)-Mur2Ac(oyl-L-Ala-gamma-D-Glu-L-Lys-D-Ala-D-Ala)](n+1)-di-trans,octa-cis-undecaprenyl diphosphate + di-trans,octa-cis-undecaprenyl diphosphate + H(+)</text>
        <dbReference type="Rhea" id="RHEA:23708"/>
        <dbReference type="Rhea" id="RHEA-COMP:9602"/>
        <dbReference type="Rhea" id="RHEA-COMP:9603"/>
        <dbReference type="ChEBI" id="CHEBI:15378"/>
        <dbReference type="ChEBI" id="CHEBI:58405"/>
        <dbReference type="ChEBI" id="CHEBI:60033"/>
        <dbReference type="ChEBI" id="CHEBI:78435"/>
        <dbReference type="EC" id="2.4.99.28"/>
    </reaction>
</comment>
<keyword evidence="5" id="KW-0133">Cell shape</keyword>
<dbReference type="GO" id="GO:0015648">
    <property type="term" value="F:lipid-linked peptidoglycan transporter activity"/>
    <property type="evidence" value="ECO:0007669"/>
    <property type="project" value="TreeGrafter"/>
</dbReference>
<feature type="transmembrane region" description="Helical" evidence="16">
    <location>
        <begin position="54"/>
        <end position="75"/>
    </location>
</feature>
<feature type="transmembrane region" description="Helical" evidence="16">
    <location>
        <begin position="107"/>
        <end position="131"/>
    </location>
</feature>
<evidence type="ECO:0000256" key="5">
    <source>
        <dbReference type="ARBA" id="ARBA00022960"/>
    </source>
</evidence>
<evidence type="ECO:0000256" key="15">
    <source>
        <dbReference type="ARBA" id="ARBA00049902"/>
    </source>
</evidence>
<name>A0A1G6L6G1_9BACT</name>
<sequence>MKTALPTYFKGDRIIWMVAFLLMIVSLLVVYSATGTLAYRFKEGNTTYYFLKQLMFLGVGFMIMYFAHLMPYRLFSKFGKILLYASIPLLLFTLLFGANLNQASRWLVIPGLGFTIQTSDLAKLALIIFVSKMLAQKQDQIKDFKGTFLPLIAHIGIVCLLILPANFSTAALLGLVCMLLLFIGRISMKHLGMLVGIAVVAFGLFILIASKTSQGGRIGTWQSRIERFVGSKDGGPGYQVEQGKIAIATGGIFGKGPGNSTQRNYLPHPYSDFIYAIIIEEYGIVGGVIVLFLYLFLLFRAGVIVRKSKRTFPAFLAVGLTLMLVFQALVNMAVAVHLFPVTGQPLPMVSMGGSSLLFTSLALGIILSVSRSMEEAENDKKIEEDGIKANS</sequence>
<evidence type="ECO:0000256" key="14">
    <source>
        <dbReference type="ARBA" id="ARBA00044770"/>
    </source>
</evidence>
<comment type="subcellular location">
    <subcellularLocation>
        <location evidence="1">Membrane</location>
        <topology evidence="1">Multi-pass membrane protein</topology>
    </subcellularLocation>
</comment>
<dbReference type="EMBL" id="FMYP01000029">
    <property type="protein sequence ID" value="SDC38902.1"/>
    <property type="molecule type" value="Genomic_DNA"/>
</dbReference>
<dbReference type="Proteomes" id="UP000199452">
    <property type="component" value="Unassembled WGS sequence"/>
</dbReference>
<evidence type="ECO:0000256" key="6">
    <source>
        <dbReference type="ARBA" id="ARBA00022984"/>
    </source>
</evidence>
<dbReference type="RefSeq" id="WP_212590521.1">
    <property type="nucleotide sequence ID" value="NZ_FMYP01000029.1"/>
</dbReference>
<keyword evidence="8 16" id="KW-0472">Membrane</keyword>
<reference evidence="17 18" key="1">
    <citation type="submission" date="2016-09" db="EMBL/GenBank/DDBJ databases">
        <authorList>
            <person name="Capua I."/>
            <person name="De Benedictis P."/>
            <person name="Joannis T."/>
            <person name="Lombin L.H."/>
            <person name="Cattoli G."/>
        </authorList>
    </citation>
    <scope>NUCLEOTIDE SEQUENCE [LARGE SCALE GENOMIC DNA]</scope>
    <source>
        <strain evidence="17 18">A7P-90m</strain>
    </source>
</reference>
<dbReference type="EC" id="2.4.99.28" evidence="14"/>
<keyword evidence="4 16" id="KW-0812">Transmembrane</keyword>
<evidence type="ECO:0000256" key="10">
    <source>
        <dbReference type="ARBA" id="ARBA00033270"/>
    </source>
</evidence>
<keyword evidence="7 16" id="KW-1133">Transmembrane helix</keyword>
<evidence type="ECO:0000256" key="16">
    <source>
        <dbReference type="SAM" id="Phobius"/>
    </source>
</evidence>
<evidence type="ECO:0000313" key="18">
    <source>
        <dbReference type="Proteomes" id="UP000199452"/>
    </source>
</evidence>
<dbReference type="GO" id="GO:0032153">
    <property type="term" value="C:cell division site"/>
    <property type="evidence" value="ECO:0007669"/>
    <property type="project" value="TreeGrafter"/>
</dbReference>
<evidence type="ECO:0000256" key="13">
    <source>
        <dbReference type="ARBA" id="ARBA00041418"/>
    </source>
</evidence>
<evidence type="ECO:0000256" key="12">
    <source>
        <dbReference type="ARBA" id="ARBA00041185"/>
    </source>
</evidence>
<accession>A0A1G6L6G1</accession>
<evidence type="ECO:0000256" key="4">
    <source>
        <dbReference type="ARBA" id="ARBA00022692"/>
    </source>
</evidence>
<protein>
    <recommendedName>
        <fullName evidence="12">Probable peptidoglycan glycosyltransferase FtsW</fullName>
        <ecNumber evidence="14">2.4.99.28</ecNumber>
    </recommendedName>
    <alternativeName>
        <fullName evidence="13">Cell division protein FtsW</fullName>
    </alternativeName>
    <alternativeName>
        <fullName evidence="10">Cell wall polymerase</fullName>
    </alternativeName>
    <alternativeName>
        <fullName evidence="9">Peptidoglycan polymerase</fullName>
    </alternativeName>
</protein>
<gene>
    <name evidence="17" type="ORF">SAMN05216323_102920</name>
</gene>
<evidence type="ECO:0000256" key="7">
    <source>
        <dbReference type="ARBA" id="ARBA00022989"/>
    </source>
</evidence>
<feature type="transmembrane region" description="Helical" evidence="16">
    <location>
        <begin position="14"/>
        <end position="33"/>
    </location>
</feature>
<evidence type="ECO:0000256" key="2">
    <source>
        <dbReference type="ARBA" id="ARBA00022676"/>
    </source>
</evidence>
<keyword evidence="2" id="KW-0328">Glycosyltransferase</keyword>
<keyword evidence="6" id="KW-0573">Peptidoglycan synthesis</keyword>
<evidence type="ECO:0000313" key="17">
    <source>
        <dbReference type="EMBL" id="SDC38902.1"/>
    </source>
</evidence>
<keyword evidence="17" id="KW-0132">Cell division</keyword>
<dbReference type="InterPro" id="IPR001182">
    <property type="entry name" value="FtsW/RodA"/>
</dbReference>
<feature type="transmembrane region" description="Helical" evidence="16">
    <location>
        <begin position="151"/>
        <end position="184"/>
    </location>
</feature>
<evidence type="ECO:0000256" key="11">
    <source>
        <dbReference type="ARBA" id="ARBA00038053"/>
    </source>
</evidence>
<evidence type="ECO:0000256" key="1">
    <source>
        <dbReference type="ARBA" id="ARBA00004141"/>
    </source>
</evidence>